<keyword evidence="2" id="KW-1185">Reference proteome</keyword>
<proteinExistence type="predicted"/>
<name>Q82UB8_NITEU</name>
<reference evidence="1 2" key="1">
    <citation type="journal article" date="2003" name="J. Bacteriol.">
        <title>Complete genome sequence of the ammonia-oxidizing bacterium and obligate chemolithoautotroph Nitrosomonas europaea.</title>
        <authorList>
            <person name="Chain P."/>
            <person name="Lamerdin J."/>
            <person name="Larimer F."/>
            <person name="Regala W."/>
            <person name="Land M."/>
            <person name="Hauser L."/>
            <person name="Hooper A."/>
            <person name="Klotz M."/>
            <person name="Norton J."/>
            <person name="Sayavedra-Soto L."/>
            <person name="Arciero D."/>
            <person name="Hommes N."/>
            <person name="Whittaker M."/>
            <person name="Arp D."/>
        </authorList>
    </citation>
    <scope>NUCLEOTIDE SEQUENCE [LARGE SCALE GENOMIC DNA]</scope>
    <source>
        <strain evidence="2">ATCC 19718 / CIP 103999 / KCTC 2705 / NBRC 14298</strain>
    </source>
</reference>
<sequence length="86" mass="10213">MLHARSVRKDIQPVIARHIGDPEWITGQIEVKESVRINACYTRYRHQRFPNLQLNFSTDHKTLLPENPEPSRFNKRAIPWFTSRTT</sequence>
<evidence type="ECO:0000313" key="1">
    <source>
        <dbReference type="EMBL" id="CAD85487.1"/>
    </source>
</evidence>
<organism evidence="1 2">
    <name type="scientific">Nitrosomonas europaea (strain ATCC 19718 / CIP 103999 / KCTC 2705 / NBRC 14298)</name>
    <dbReference type="NCBI Taxonomy" id="228410"/>
    <lineage>
        <taxon>Bacteria</taxon>
        <taxon>Pseudomonadati</taxon>
        <taxon>Pseudomonadota</taxon>
        <taxon>Betaproteobacteria</taxon>
        <taxon>Nitrosomonadales</taxon>
        <taxon>Nitrosomonadaceae</taxon>
        <taxon>Nitrosomonas</taxon>
    </lineage>
</organism>
<accession>Q82UB8</accession>
<protein>
    <submittedName>
        <fullName evidence="1">Uncharacterized protein</fullName>
    </submittedName>
</protein>
<dbReference type="AlphaFoldDB" id="Q82UB8"/>
<dbReference type="HOGENOM" id="CLU_2494733_0_0_4"/>
<evidence type="ECO:0000313" key="2">
    <source>
        <dbReference type="Proteomes" id="UP000001416"/>
    </source>
</evidence>
<dbReference type="EMBL" id="AL954747">
    <property type="protein sequence ID" value="CAD85487.1"/>
    <property type="molecule type" value="Genomic_DNA"/>
</dbReference>
<dbReference type="KEGG" id="neu:NE1576"/>
<dbReference type="Proteomes" id="UP000001416">
    <property type="component" value="Chromosome"/>
</dbReference>
<gene>
    <name evidence="1" type="ordered locus">NE1576</name>
</gene>